<evidence type="ECO:0000313" key="3">
    <source>
        <dbReference type="Proteomes" id="UP000321533"/>
    </source>
</evidence>
<feature type="transmembrane region" description="Helical" evidence="1">
    <location>
        <begin position="115"/>
        <end position="136"/>
    </location>
</feature>
<protein>
    <submittedName>
        <fullName evidence="2">Uncharacterized protein</fullName>
    </submittedName>
</protein>
<accession>A0A5B8V5U5</accession>
<keyword evidence="1" id="KW-0472">Membrane</keyword>
<sequence length="144" mass="16803">METLRRKDNIIVIDTFYLIKRGRSGVVADHPGTVYEYVICNFKGKFILIFPAIRDEQVSIKDYLKSLLGDLTTKQNEYQQSDTNIKNGKFWTFSQMVSYTTTFSDMKPISRAANWIYWFHNFIVAGFFISFLSSLFRPDVPKSN</sequence>
<proteinExistence type="predicted"/>
<gene>
    <name evidence="2" type="ORF">FRZ67_04500</name>
</gene>
<evidence type="ECO:0000313" key="2">
    <source>
        <dbReference type="EMBL" id="QEC66592.1"/>
    </source>
</evidence>
<organism evidence="2 3">
    <name type="scientific">Panacibacter ginsenosidivorans</name>
    <dbReference type="NCBI Taxonomy" id="1813871"/>
    <lineage>
        <taxon>Bacteria</taxon>
        <taxon>Pseudomonadati</taxon>
        <taxon>Bacteroidota</taxon>
        <taxon>Chitinophagia</taxon>
        <taxon>Chitinophagales</taxon>
        <taxon>Chitinophagaceae</taxon>
        <taxon>Panacibacter</taxon>
    </lineage>
</organism>
<keyword evidence="3" id="KW-1185">Reference proteome</keyword>
<keyword evidence="1" id="KW-1133">Transmembrane helix</keyword>
<dbReference type="RefSeq" id="WP_147188392.1">
    <property type="nucleotide sequence ID" value="NZ_CP042435.1"/>
</dbReference>
<keyword evidence="1" id="KW-0812">Transmembrane</keyword>
<dbReference type="Proteomes" id="UP000321533">
    <property type="component" value="Chromosome"/>
</dbReference>
<reference evidence="2 3" key="1">
    <citation type="journal article" date="2016" name="Int. J. Syst. Evol. Microbiol.">
        <title>Panacibacter ginsenosidivorans gen. nov., sp. nov., with ginsenoside converting activity isolated from soil of a ginseng field.</title>
        <authorList>
            <person name="Siddiqi M.Z."/>
            <person name="Muhammad Shafi S."/>
            <person name="Choi K.D."/>
            <person name="Im W.T."/>
        </authorList>
    </citation>
    <scope>NUCLEOTIDE SEQUENCE [LARGE SCALE GENOMIC DNA]</scope>
    <source>
        <strain evidence="2 3">Gsoil1550</strain>
    </source>
</reference>
<evidence type="ECO:0000256" key="1">
    <source>
        <dbReference type="SAM" id="Phobius"/>
    </source>
</evidence>
<dbReference type="AlphaFoldDB" id="A0A5B8V5U5"/>
<name>A0A5B8V5U5_9BACT</name>
<dbReference type="EMBL" id="CP042435">
    <property type="protein sequence ID" value="QEC66592.1"/>
    <property type="molecule type" value="Genomic_DNA"/>
</dbReference>
<dbReference type="KEGG" id="pgin:FRZ67_04500"/>